<dbReference type="PANTHER" id="PTHR12774">
    <property type="entry name" value="PEROXISOMAL BIOGENESIS FACTOR 19"/>
    <property type="match status" value="1"/>
</dbReference>
<feature type="compositionally biased region" description="Pro residues" evidence="3">
    <location>
        <begin position="300"/>
        <end position="310"/>
    </location>
</feature>
<evidence type="ECO:0000313" key="4">
    <source>
        <dbReference type="EnsemblMetazoa" id="XP_022659950"/>
    </source>
</evidence>
<dbReference type="InParanoid" id="A0A7M7KEN9"/>
<dbReference type="Gene3D" id="1.20.120.900">
    <property type="entry name" value="Pex19, mPTS binding domain"/>
    <property type="match status" value="1"/>
</dbReference>
<dbReference type="GO" id="GO:0033328">
    <property type="term" value="F:peroxisome membrane targeting sequence binding"/>
    <property type="evidence" value="ECO:0007669"/>
    <property type="project" value="TreeGrafter"/>
</dbReference>
<dbReference type="AlphaFoldDB" id="A0A7M7KEN9"/>
<name>A0A7M7KEN9_VARDE</name>
<feature type="region of interest" description="Disordered" evidence="3">
    <location>
        <begin position="110"/>
        <end position="129"/>
    </location>
</feature>
<dbReference type="GO" id="GO:0045046">
    <property type="term" value="P:protein import into peroxisome membrane"/>
    <property type="evidence" value="ECO:0007669"/>
    <property type="project" value="TreeGrafter"/>
</dbReference>
<dbReference type="CTD" id="5824"/>
<organism evidence="4 5">
    <name type="scientific">Varroa destructor</name>
    <name type="common">Honeybee mite</name>
    <dbReference type="NCBI Taxonomy" id="109461"/>
    <lineage>
        <taxon>Eukaryota</taxon>
        <taxon>Metazoa</taxon>
        <taxon>Ecdysozoa</taxon>
        <taxon>Arthropoda</taxon>
        <taxon>Chelicerata</taxon>
        <taxon>Arachnida</taxon>
        <taxon>Acari</taxon>
        <taxon>Parasitiformes</taxon>
        <taxon>Mesostigmata</taxon>
        <taxon>Gamasina</taxon>
        <taxon>Dermanyssoidea</taxon>
        <taxon>Varroidae</taxon>
        <taxon>Varroa</taxon>
    </lineage>
</organism>
<dbReference type="OrthoDB" id="21292at2759"/>
<dbReference type="OMA" id="ASKEVMY"/>
<dbReference type="EnsemblMetazoa" id="XM_022804215">
    <property type="protein sequence ID" value="XP_022659950"/>
    <property type="gene ID" value="LOC111249830"/>
</dbReference>
<protein>
    <recommendedName>
        <fullName evidence="2">Peroxin-19</fullName>
    </recommendedName>
</protein>
<sequence>MAKCESVDKDLDKLLDSALDDFDKPKTQLMSAAAAESVQKQPLADGAMPVTSEVDAAKSVAQSGGGTANNDAGSVPEDESAAWKTEIEEIMKKIMDQNPLFQESLSNIAQPASKTPSATNESDSSSTFQETLDTITRAIQQSLPPAESINDGGSYRMLDLDKLLGSLGFGGGDSAAGSSDDVGGFMQMMQGVMQNLLSKELLYPALKDLTEKYPKWLVENRDKTPTTDIVRYEKQLEIMVKVCETFDEENDADSHDIRKERFEKILELMQEMQKCGNPPAELIETGEVVPGVPSGQLPNMPTPPPECSQQ</sequence>
<proteinExistence type="inferred from homology"/>
<dbReference type="FunCoup" id="A0A7M7KEN9">
    <property type="interactions" value="1836"/>
</dbReference>
<dbReference type="InterPro" id="IPR006708">
    <property type="entry name" value="Pex19"/>
</dbReference>
<dbReference type="GO" id="GO:0005778">
    <property type="term" value="C:peroxisomal membrane"/>
    <property type="evidence" value="ECO:0007669"/>
    <property type="project" value="TreeGrafter"/>
</dbReference>
<dbReference type="Proteomes" id="UP000594260">
    <property type="component" value="Unplaced"/>
</dbReference>
<evidence type="ECO:0000256" key="3">
    <source>
        <dbReference type="SAM" id="MobiDB-lite"/>
    </source>
</evidence>
<dbReference type="RefSeq" id="XP_022659950.1">
    <property type="nucleotide sequence ID" value="XM_022804215.1"/>
</dbReference>
<evidence type="ECO:0000313" key="5">
    <source>
        <dbReference type="Proteomes" id="UP000594260"/>
    </source>
</evidence>
<evidence type="ECO:0000256" key="1">
    <source>
        <dbReference type="ARBA" id="ARBA00006326"/>
    </source>
</evidence>
<evidence type="ECO:0000256" key="2">
    <source>
        <dbReference type="ARBA" id="ARBA00029688"/>
    </source>
</evidence>
<accession>A0A7M7KEN9</accession>
<dbReference type="PANTHER" id="PTHR12774:SF2">
    <property type="entry name" value="PEROXISOMAL BIOGENESIS FACTOR 19"/>
    <property type="match status" value="1"/>
</dbReference>
<feature type="region of interest" description="Disordered" evidence="3">
    <location>
        <begin position="31"/>
        <end position="79"/>
    </location>
</feature>
<dbReference type="KEGG" id="vde:111249830"/>
<dbReference type="Pfam" id="PF04614">
    <property type="entry name" value="Pex19"/>
    <property type="match status" value="1"/>
</dbReference>
<keyword evidence="5" id="KW-1185">Reference proteome</keyword>
<feature type="region of interest" description="Disordered" evidence="3">
    <location>
        <begin position="285"/>
        <end position="310"/>
    </location>
</feature>
<dbReference type="InterPro" id="IPR038322">
    <property type="entry name" value="Pex19_C_sf"/>
</dbReference>
<dbReference type="GeneID" id="111249830"/>
<comment type="similarity">
    <text evidence="1">Belongs to the peroxin-19 family.</text>
</comment>
<reference evidence="4" key="1">
    <citation type="submission" date="2021-01" db="UniProtKB">
        <authorList>
            <consortium name="EnsemblMetazoa"/>
        </authorList>
    </citation>
    <scope>IDENTIFICATION</scope>
</reference>